<name>A0A6J7WRN7_9CAUD</name>
<sequence length="406" mass="44526">MPLAPASTGASGSAATYSFVLCDVTTGAVVDELVAPMGVSYTYLLNRPGSFNCSVPKNTLLPDGNQRVTYRNLYPASLALYVRRNGVIVWGGLLWSLTGNSSQPVVNLSAIGWWEYLRHLRVGTVTQLGKTASENIAAIFNSIATFSSYRNVLFTYEIRGTSSDIADVQVLSTDYRMMSDALETAMNSVAYFDFQVEFVDNGTSIYPNYVFIIPYINNNAGDTLEYVVGDQNESTGNLSEYSVTFDGSKMANVITGIGQQSSTDSLNVKYVADYVADLYGLNVGYTDTGYSALPYTTTLRNGTTAERMPIMETVYRRSEITNTFNLSSRTIRYGKQVVEPPAQIRCTGIPNLVKPTFMQPGESTRVRISDGFFQFDGILRCSQVSTKLGDDYSETVSIDLAPQDVQ</sequence>
<accession>A0A6J7WRN7</accession>
<organism evidence="1">
    <name type="scientific">uncultured Caudovirales phage</name>
    <dbReference type="NCBI Taxonomy" id="2100421"/>
    <lineage>
        <taxon>Viruses</taxon>
        <taxon>Duplodnaviria</taxon>
        <taxon>Heunggongvirae</taxon>
        <taxon>Uroviricota</taxon>
        <taxon>Caudoviricetes</taxon>
        <taxon>Peduoviridae</taxon>
        <taxon>Maltschvirus</taxon>
        <taxon>Maltschvirus maltsch</taxon>
    </lineage>
</organism>
<proteinExistence type="predicted"/>
<evidence type="ECO:0000313" key="1">
    <source>
        <dbReference type="EMBL" id="CAB5220387.1"/>
    </source>
</evidence>
<reference evidence="1" key="1">
    <citation type="submission" date="2020-05" db="EMBL/GenBank/DDBJ databases">
        <authorList>
            <person name="Chiriac C."/>
            <person name="Salcher M."/>
            <person name="Ghai R."/>
            <person name="Kavagutti S V."/>
        </authorList>
    </citation>
    <scope>NUCLEOTIDE SEQUENCE</scope>
</reference>
<dbReference type="EMBL" id="LR798283">
    <property type="protein sequence ID" value="CAB5220387.1"/>
    <property type="molecule type" value="Genomic_DNA"/>
</dbReference>
<protein>
    <submittedName>
        <fullName evidence="1">Uncharacterized protein</fullName>
    </submittedName>
</protein>
<gene>
    <name evidence="1" type="ORF">UFOVP238_41</name>
</gene>